<keyword evidence="1" id="KW-0812">Transmembrane</keyword>
<evidence type="ECO:0000313" key="2">
    <source>
        <dbReference type="EMBL" id="MBR7784678.1"/>
    </source>
</evidence>
<keyword evidence="1" id="KW-1133">Transmembrane helix</keyword>
<comment type="caution">
    <text evidence="2">The sequence shown here is derived from an EMBL/GenBank/DDBJ whole genome shotgun (WGS) entry which is preliminary data.</text>
</comment>
<organism evidence="2 3">
    <name type="scientific">Undibacterium luofuense</name>
    <dbReference type="NCBI Taxonomy" id="2828733"/>
    <lineage>
        <taxon>Bacteria</taxon>
        <taxon>Pseudomonadati</taxon>
        <taxon>Pseudomonadota</taxon>
        <taxon>Betaproteobacteria</taxon>
        <taxon>Burkholderiales</taxon>
        <taxon>Oxalobacteraceae</taxon>
        <taxon>Undibacterium</taxon>
    </lineage>
</organism>
<reference evidence="2" key="1">
    <citation type="submission" date="2021-04" db="EMBL/GenBank/DDBJ databases">
        <title>novel species isolated from subtropical streams in China.</title>
        <authorList>
            <person name="Lu H."/>
        </authorList>
    </citation>
    <scope>NUCLEOTIDE SEQUENCE</scope>
    <source>
        <strain evidence="2">LFS511W</strain>
    </source>
</reference>
<evidence type="ECO:0000256" key="1">
    <source>
        <dbReference type="SAM" id="Phobius"/>
    </source>
</evidence>
<feature type="transmembrane region" description="Helical" evidence="1">
    <location>
        <begin position="20"/>
        <end position="38"/>
    </location>
</feature>
<dbReference type="PRINTS" id="PR00702">
    <property type="entry name" value="ACRIFLAVINRP"/>
</dbReference>
<proteinExistence type="predicted"/>
<dbReference type="GO" id="GO:0042910">
    <property type="term" value="F:xenobiotic transmembrane transporter activity"/>
    <property type="evidence" value="ECO:0007669"/>
    <property type="project" value="TreeGrafter"/>
</dbReference>
<gene>
    <name evidence="2" type="ORF">KDM89_21325</name>
</gene>
<keyword evidence="1" id="KW-0472">Membrane</keyword>
<dbReference type="Proteomes" id="UP000680067">
    <property type="component" value="Unassembled WGS sequence"/>
</dbReference>
<name>A0A941DPJ0_9BURK</name>
<dbReference type="GO" id="GO:0005886">
    <property type="term" value="C:plasma membrane"/>
    <property type="evidence" value="ECO:0007669"/>
    <property type="project" value="TreeGrafter"/>
</dbReference>
<evidence type="ECO:0000313" key="3">
    <source>
        <dbReference type="Proteomes" id="UP000680067"/>
    </source>
</evidence>
<accession>A0A941DPJ0</accession>
<dbReference type="SUPFAM" id="SSF82866">
    <property type="entry name" value="Multidrug efflux transporter AcrB transmembrane domain"/>
    <property type="match status" value="1"/>
</dbReference>
<feature type="transmembrane region" description="Helical" evidence="1">
    <location>
        <begin position="50"/>
        <end position="68"/>
    </location>
</feature>
<dbReference type="AlphaFoldDB" id="A0A941DPJ0"/>
<keyword evidence="3" id="KW-1185">Reference proteome</keyword>
<feature type="non-terminal residue" evidence="2">
    <location>
        <position position="103"/>
    </location>
</feature>
<feature type="non-terminal residue" evidence="2">
    <location>
        <position position="1"/>
    </location>
</feature>
<sequence>MQMGSDRRTAALQGTAEIGLAVAATTFSIIAVFIPVAFMPGMPGEWFRPFALTVTCSVLVSLGISFTLDPMLSAYWGDPADHHTAPKKGLSKLLARFNDWFDR</sequence>
<dbReference type="PANTHER" id="PTHR32063">
    <property type="match status" value="1"/>
</dbReference>
<dbReference type="Gene3D" id="1.20.1640.10">
    <property type="entry name" value="Multidrug efflux transporter AcrB transmembrane domain"/>
    <property type="match status" value="2"/>
</dbReference>
<dbReference type="InterPro" id="IPR001036">
    <property type="entry name" value="Acrflvin-R"/>
</dbReference>
<dbReference type="Pfam" id="PF00873">
    <property type="entry name" value="ACR_tran"/>
    <property type="match status" value="1"/>
</dbReference>
<dbReference type="EMBL" id="JAGSPN010000481">
    <property type="protein sequence ID" value="MBR7784678.1"/>
    <property type="molecule type" value="Genomic_DNA"/>
</dbReference>
<dbReference type="RefSeq" id="WP_212689797.1">
    <property type="nucleotide sequence ID" value="NZ_JAGSPN010000481.1"/>
</dbReference>
<protein>
    <submittedName>
        <fullName evidence="2">Efflux RND transporter permease subunit</fullName>
    </submittedName>
</protein>
<dbReference type="PANTHER" id="PTHR32063:SF0">
    <property type="entry name" value="SWARMING MOTILITY PROTEIN SWRC"/>
    <property type="match status" value="1"/>
</dbReference>